<sequence>ETGNDDNGEEEKSDDEDQLQEDNDPPFQGPVNSRSHGTGCAARRTIGVGKGKRKYLEGESGVEEVLATKKKCHHTDQADKTSYNLVEYLPAPTINKDLPPLPSNDDPLPATGADQKKKKKKKKPLPKDIHETVKVTYYENDSNGVIHRRALKLKIELACRNFFKKAQPAPLSHLFDCVDHTKQDDSDMECSDENPHPTTGPSKVQANNAEEKKLQPGFVFPQDFFSAWMTNGKINRNKQKRKQLVEQYLVKHVCLILPRRLPSEFETEAKDTGLTAEEMKERFDDIDVYVKHEVHGPEIQLRITGELNSAWPQFLKKIMADKMAGPYLGQHGFHLGSSQWNLFATAASFSRGHYDAGKFCTWIRVLSGLKIWIVFISKLPEENLMDLDVDKLSKYGQLFYFVLKDSLVLNMPPGVPHWVLSVTQCLAEGGHYYLKACFYKSFLIGLQQHCLEDMETNTSHFGDFILDEQEPESMDTAAFENMVKGWPDPLNALLAMTVHAVAFEPAQMKDSAAYDCP</sequence>
<evidence type="ECO:0008006" key="4">
    <source>
        <dbReference type="Google" id="ProtNLM"/>
    </source>
</evidence>
<protein>
    <recommendedName>
        <fullName evidence="4">JmjC domain-containing protein</fullName>
    </recommendedName>
</protein>
<dbReference type="HOGENOM" id="CLU_527455_0_0_1"/>
<dbReference type="EMBL" id="KN837370">
    <property type="protein sequence ID" value="KIJ26421.1"/>
    <property type="molecule type" value="Genomic_DNA"/>
</dbReference>
<dbReference type="AlphaFoldDB" id="A0A0C9ULX9"/>
<evidence type="ECO:0000313" key="3">
    <source>
        <dbReference type="Proteomes" id="UP000054279"/>
    </source>
</evidence>
<dbReference type="SUPFAM" id="SSF51197">
    <property type="entry name" value="Clavaminate synthase-like"/>
    <property type="match status" value="1"/>
</dbReference>
<dbReference type="OrthoDB" id="3270451at2759"/>
<feature type="compositionally biased region" description="Polar residues" evidence="1">
    <location>
        <begin position="196"/>
        <end position="205"/>
    </location>
</feature>
<feature type="compositionally biased region" description="Acidic residues" evidence="1">
    <location>
        <begin position="1"/>
        <end position="24"/>
    </location>
</feature>
<organism evidence="2 3">
    <name type="scientific">Sphaerobolus stellatus (strain SS14)</name>
    <dbReference type="NCBI Taxonomy" id="990650"/>
    <lineage>
        <taxon>Eukaryota</taxon>
        <taxon>Fungi</taxon>
        <taxon>Dikarya</taxon>
        <taxon>Basidiomycota</taxon>
        <taxon>Agaricomycotina</taxon>
        <taxon>Agaricomycetes</taxon>
        <taxon>Phallomycetidae</taxon>
        <taxon>Geastrales</taxon>
        <taxon>Sphaerobolaceae</taxon>
        <taxon>Sphaerobolus</taxon>
    </lineage>
</organism>
<feature type="region of interest" description="Disordered" evidence="1">
    <location>
        <begin position="1"/>
        <end position="55"/>
    </location>
</feature>
<dbReference type="Proteomes" id="UP000054279">
    <property type="component" value="Unassembled WGS sequence"/>
</dbReference>
<feature type="region of interest" description="Disordered" evidence="1">
    <location>
        <begin position="183"/>
        <end position="205"/>
    </location>
</feature>
<feature type="non-terminal residue" evidence="2">
    <location>
        <position position="1"/>
    </location>
</feature>
<evidence type="ECO:0000256" key="1">
    <source>
        <dbReference type="SAM" id="MobiDB-lite"/>
    </source>
</evidence>
<feature type="region of interest" description="Disordered" evidence="1">
    <location>
        <begin position="92"/>
        <end position="126"/>
    </location>
</feature>
<evidence type="ECO:0000313" key="2">
    <source>
        <dbReference type="EMBL" id="KIJ26421.1"/>
    </source>
</evidence>
<accession>A0A0C9ULX9</accession>
<gene>
    <name evidence="2" type="ORF">M422DRAFT_272524</name>
</gene>
<keyword evidence="3" id="KW-1185">Reference proteome</keyword>
<reference evidence="2 3" key="1">
    <citation type="submission" date="2014-06" db="EMBL/GenBank/DDBJ databases">
        <title>Evolutionary Origins and Diversification of the Mycorrhizal Mutualists.</title>
        <authorList>
            <consortium name="DOE Joint Genome Institute"/>
            <consortium name="Mycorrhizal Genomics Consortium"/>
            <person name="Kohler A."/>
            <person name="Kuo A."/>
            <person name="Nagy L.G."/>
            <person name="Floudas D."/>
            <person name="Copeland A."/>
            <person name="Barry K.W."/>
            <person name="Cichocki N."/>
            <person name="Veneault-Fourrey C."/>
            <person name="LaButti K."/>
            <person name="Lindquist E.A."/>
            <person name="Lipzen A."/>
            <person name="Lundell T."/>
            <person name="Morin E."/>
            <person name="Murat C."/>
            <person name="Riley R."/>
            <person name="Ohm R."/>
            <person name="Sun H."/>
            <person name="Tunlid A."/>
            <person name="Henrissat B."/>
            <person name="Grigoriev I.V."/>
            <person name="Hibbett D.S."/>
            <person name="Martin F."/>
        </authorList>
    </citation>
    <scope>NUCLEOTIDE SEQUENCE [LARGE SCALE GENOMIC DNA]</scope>
    <source>
        <strain evidence="2 3">SS14</strain>
    </source>
</reference>
<name>A0A0C9ULX9_SPHS4</name>
<dbReference type="Gene3D" id="2.60.120.650">
    <property type="entry name" value="Cupin"/>
    <property type="match status" value="1"/>
</dbReference>
<proteinExistence type="predicted"/>